<name>A0ABU6YQC9_9FABA</name>
<comment type="caution">
    <text evidence="1">The sequence shown here is derived from an EMBL/GenBank/DDBJ whole genome shotgun (WGS) entry which is preliminary data.</text>
</comment>
<keyword evidence="2" id="KW-1185">Reference proteome</keyword>
<dbReference type="PANTHER" id="PTHR47481:SF31">
    <property type="entry name" value="OS01G0873500 PROTEIN"/>
    <property type="match status" value="1"/>
</dbReference>
<evidence type="ECO:0000313" key="2">
    <source>
        <dbReference type="Proteomes" id="UP001341840"/>
    </source>
</evidence>
<evidence type="ECO:0000313" key="1">
    <source>
        <dbReference type="EMBL" id="MED6211113.1"/>
    </source>
</evidence>
<accession>A0ABU6YQC9</accession>
<organism evidence="1 2">
    <name type="scientific">Stylosanthes scabra</name>
    <dbReference type="NCBI Taxonomy" id="79078"/>
    <lineage>
        <taxon>Eukaryota</taxon>
        <taxon>Viridiplantae</taxon>
        <taxon>Streptophyta</taxon>
        <taxon>Embryophyta</taxon>
        <taxon>Tracheophyta</taxon>
        <taxon>Spermatophyta</taxon>
        <taxon>Magnoliopsida</taxon>
        <taxon>eudicotyledons</taxon>
        <taxon>Gunneridae</taxon>
        <taxon>Pentapetalae</taxon>
        <taxon>rosids</taxon>
        <taxon>fabids</taxon>
        <taxon>Fabales</taxon>
        <taxon>Fabaceae</taxon>
        <taxon>Papilionoideae</taxon>
        <taxon>50 kb inversion clade</taxon>
        <taxon>dalbergioids sensu lato</taxon>
        <taxon>Dalbergieae</taxon>
        <taxon>Pterocarpus clade</taxon>
        <taxon>Stylosanthes</taxon>
    </lineage>
</organism>
<dbReference type="Pfam" id="PF14223">
    <property type="entry name" value="Retrotran_gag_2"/>
    <property type="match status" value="1"/>
</dbReference>
<protein>
    <submittedName>
        <fullName evidence="1">Uncharacterized protein</fullName>
    </submittedName>
</protein>
<reference evidence="1 2" key="1">
    <citation type="journal article" date="2023" name="Plants (Basel)">
        <title>Bridging the Gap: Combining Genomics and Transcriptomics Approaches to Understand Stylosanthes scabra, an Orphan Legume from the Brazilian Caatinga.</title>
        <authorList>
            <person name="Ferreira-Neto J.R.C."/>
            <person name="da Silva M.D."/>
            <person name="Binneck E."/>
            <person name="de Melo N.F."/>
            <person name="da Silva R.H."/>
            <person name="de Melo A.L.T.M."/>
            <person name="Pandolfi V."/>
            <person name="Bustamante F.O."/>
            <person name="Brasileiro-Vidal A.C."/>
            <person name="Benko-Iseppon A.M."/>
        </authorList>
    </citation>
    <scope>NUCLEOTIDE SEQUENCE [LARGE SCALE GENOMIC DNA]</scope>
    <source>
        <tissue evidence="1">Leaves</tissue>
    </source>
</reference>
<sequence length="113" mass="12047">MENSNIANTSQLVNKYILQIHALANALASAGSTISKQEHVSTILAGLCSKYDVSVTTIKTSSNSHSIPKVEKHITTHAARVESNAKRLSVLSLQAHFASTGLPIPFATYLSSI</sequence>
<gene>
    <name evidence="1" type="ORF">PIB30_070448</name>
</gene>
<dbReference type="Proteomes" id="UP001341840">
    <property type="component" value="Unassembled WGS sequence"/>
</dbReference>
<dbReference type="PANTHER" id="PTHR47481">
    <property type="match status" value="1"/>
</dbReference>
<proteinExistence type="predicted"/>
<dbReference type="EMBL" id="JASCZI010242449">
    <property type="protein sequence ID" value="MED6211113.1"/>
    <property type="molecule type" value="Genomic_DNA"/>
</dbReference>